<accession>A0A9P3PI81</accession>
<evidence type="ECO:0000256" key="4">
    <source>
        <dbReference type="ARBA" id="ARBA00023242"/>
    </source>
</evidence>
<dbReference type="SUPFAM" id="SSF46689">
    <property type="entry name" value="Homeodomain-like"/>
    <property type="match status" value="1"/>
</dbReference>
<organism evidence="8 9">
    <name type="scientific">Lyophyllum shimeji</name>
    <name type="common">Hon-shimeji</name>
    <name type="synonym">Tricholoma shimeji</name>
    <dbReference type="NCBI Taxonomy" id="47721"/>
    <lineage>
        <taxon>Eukaryota</taxon>
        <taxon>Fungi</taxon>
        <taxon>Dikarya</taxon>
        <taxon>Basidiomycota</taxon>
        <taxon>Agaricomycotina</taxon>
        <taxon>Agaricomycetes</taxon>
        <taxon>Agaricomycetidae</taxon>
        <taxon>Agaricales</taxon>
        <taxon>Tricholomatineae</taxon>
        <taxon>Lyophyllaceae</taxon>
        <taxon>Lyophyllum</taxon>
    </lineage>
</organism>
<dbReference type="Pfam" id="PF12737">
    <property type="entry name" value="Mating_C"/>
    <property type="match status" value="1"/>
</dbReference>
<evidence type="ECO:0000259" key="7">
    <source>
        <dbReference type="PROSITE" id="PS50071"/>
    </source>
</evidence>
<dbReference type="OrthoDB" id="250329at2759"/>
<reference evidence="8" key="1">
    <citation type="submission" date="2022-07" db="EMBL/GenBank/DDBJ databases">
        <title>The genome of Lyophyllum shimeji provides insight into the initial evolution of ectomycorrhizal fungal genome.</title>
        <authorList>
            <person name="Kobayashi Y."/>
            <person name="Shibata T."/>
            <person name="Hirakawa H."/>
            <person name="Shigenobu S."/>
            <person name="Nishiyama T."/>
            <person name="Yamada A."/>
            <person name="Hasebe M."/>
            <person name="Kawaguchi M."/>
        </authorList>
    </citation>
    <scope>NUCLEOTIDE SEQUENCE</scope>
    <source>
        <strain evidence="8">AT787</strain>
    </source>
</reference>
<comment type="similarity">
    <text evidence="1">Belongs to the TALE/M-ATYP homeobox family.</text>
</comment>
<evidence type="ECO:0000256" key="6">
    <source>
        <dbReference type="SAM" id="MobiDB-lite"/>
    </source>
</evidence>
<comment type="subcellular location">
    <subcellularLocation>
        <location evidence="5">Nucleus</location>
    </subcellularLocation>
</comment>
<dbReference type="GO" id="GO:0006355">
    <property type="term" value="P:regulation of DNA-templated transcription"/>
    <property type="evidence" value="ECO:0007669"/>
    <property type="project" value="InterPro"/>
</dbReference>
<dbReference type="Proteomes" id="UP001063166">
    <property type="component" value="Unassembled WGS sequence"/>
</dbReference>
<name>A0A9P3PI81_LYOSH</name>
<dbReference type="EMBL" id="BRPK01000003">
    <property type="protein sequence ID" value="GLB35909.1"/>
    <property type="molecule type" value="Genomic_DNA"/>
</dbReference>
<proteinExistence type="inferred from homology"/>
<keyword evidence="3 5" id="KW-0371">Homeobox</keyword>
<comment type="caution">
    <text evidence="8">The sequence shown here is derived from an EMBL/GenBank/DDBJ whole genome shotgun (WGS) entry which is preliminary data.</text>
</comment>
<dbReference type="InterPro" id="IPR001356">
    <property type="entry name" value="HD"/>
</dbReference>
<feature type="compositionally biased region" description="Basic and acidic residues" evidence="6">
    <location>
        <begin position="248"/>
        <end position="267"/>
    </location>
</feature>
<dbReference type="GO" id="GO:0005634">
    <property type="term" value="C:nucleus"/>
    <property type="evidence" value="ECO:0007669"/>
    <property type="project" value="UniProtKB-SubCell"/>
</dbReference>
<dbReference type="GO" id="GO:0003677">
    <property type="term" value="F:DNA binding"/>
    <property type="evidence" value="ECO:0007669"/>
    <property type="project" value="UniProtKB-UniRule"/>
</dbReference>
<dbReference type="InterPro" id="IPR009057">
    <property type="entry name" value="Homeodomain-like_sf"/>
</dbReference>
<evidence type="ECO:0000256" key="2">
    <source>
        <dbReference type="ARBA" id="ARBA00023125"/>
    </source>
</evidence>
<protein>
    <submittedName>
        <fullName evidence="8">Homeobox KN domain containing protein</fullName>
    </submittedName>
</protein>
<dbReference type="InterPro" id="IPR024441">
    <property type="entry name" value="Homeodomain1_C"/>
</dbReference>
<dbReference type="AlphaFoldDB" id="A0A9P3PI81"/>
<feature type="DNA-binding region" description="Homeobox" evidence="5">
    <location>
        <begin position="138"/>
        <end position="173"/>
    </location>
</feature>
<feature type="domain" description="Homeobox" evidence="7">
    <location>
        <begin position="136"/>
        <end position="172"/>
    </location>
</feature>
<evidence type="ECO:0000256" key="5">
    <source>
        <dbReference type="PROSITE-ProRule" id="PRU00108"/>
    </source>
</evidence>
<dbReference type="CDD" id="cd00086">
    <property type="entry name" value="homeodomain"/>
    <property type="match status" value="1"/>
</dbReference>
<keyword evidence="9" id="KW-1185">Reference proteome</keyword>
<evidence type="ECO:0000313" key="9">
    <source>
        <dbReference type="Proteomes" id="UP001063166"/>
    </source>
</evidence>
<dbReference type="Gene3D" id="1.10.10.60">
    <property type="entry name" value="Homeodomain-like"/>
    <property type="match status" value="1"/>
</dbReference>
<feature type="compositionally biased region" description="Basic and acidic residues" evidence="6">
    <location>
        <begin position="315"/>
        <end position="329"/>
    </location>
</feature>
<gene>
    <name evidence="8" type="ORF">LshimejAT787_0301970</name>
</gene>
<sequence>MPSFDERAVAQTGQSIAAFYDQWFTALQNIEDVASTKDDTLALANTVSSRLAIFTDSFTDLMASAKVIQNGLDDQLDRVFAQFSINDIPAAPHVESPRAVDGGLPLPAAAPNSSSTSSYPPYIEPAYRWLLKNLHNPYPSKETRVSIALESGSDTKSVDSWFIDTRKRIGWNTIRKRHFSNKRADIVDAATRFFVQDDDKRPLDPTVEFEFAGLQKRAKDLYADRFDESTLAAKLDIAVKDLTPETKVQAREEAERRQQEARKREEDALAASCYPSPQRSPGRSPESVGLASLEEDEDLATAHPEAITGRKRRSMSPDRYEEGPVDRSSKRTRLSTPSPSTGLPSPAPSCDEPLRRSASPTRAPNSIPLPAISRKRRLSDADGQRVPKRPRGITAGPRLQAVSDPLPTRIDTWSMDQWFNAHFGIPNPAVVDEPDTTLPLDVQVFNYSAVQVGTPSTVSEPLAGGPYTPEIVDNTIPQLVADEVPSAGDALEISTNAFDINELFTDYEESETVFSGQDFVNHPQDISLLTSQPSALEFASIANFPTIPLLNTLNTKLIADANHPLSLDSTSNLDWFFPPFTQPVQPHDLLSSVDRLHDFGRHVLTQDPSLLFNNPVTEIDGLCATSAAAQEPQVQDKAEMQRQLVEMKEAMRRLEEKISISSLISFIDDGQGYRGLQLRTQEFWRSEAATLKEKTSAIRTSHRA</sequence>
<evidence type="ECO:0000313" key="8">
    <source>
        <dbReference type="EMBL" id="GLB35909.1"/>
    </source>
</evidence>
<feature type="region of interest" description="Disordered" evidence="6">
    <location>
        <begin position="248"/>
        <end position="403"/>
    </location>
</feature>
<feature type="compositionally biased region" description="Low complexity" evidence="6">
    <location>
        <begin position="334"/>
        <end position="344"/>
    </location>
</feature>
<evidence type="ECO:0000256" key="1">
    <source>
        <dbReference type="ARBA" id="ARBA00005800"/>
    </source>
</evidence>
<keyword evidence="4 5" id="KW-0539">Nucleus</keyword>
<dbReference type="PROSITE" id="PS50071">
    <property type="entry name" value="HOMEOBOX_2"/>
    <property type="match status" value="1"/>
</dbReference>
<dbReference type="InterPro" id="IPR008422">
    <property type="entry name" value="KN_HD"/>
</dbReference>
<evidence type="ECO:0000256" key="3">
    <source>
        <dbReference type="ARBA" id="ARBA00023155"/>
    </source>
</evidence>
<keyword evidence="2 5" id="KW-0238">DNA-binding</keyword>
<dbReference type="Pfam" id="PF05920">
    <property type="entry name" value="Homeobox_KN"/>
    <property type="match status" value="1"/>
</dbReference>